<dbReference type="InterPro" id="IPR009003">
    <property type="entry name" value="Peptidase_S1_PA"/>
</dbReference>
<dbReference type="InterPro" id="IPR001254">
    <property type="entry name" value="Trypsin_dom"/>
</dbReference>
<dbReference type="PANTHER" id="PTHR24260:SF132">
    <property type="entry name" value="PEPTIDASE S1 DOMAIN-CONTAINING PROTEIN"/>
    <property type="match status" value="1"/>
</dbReference>
<dbReference type="RefSeq" id="WP_050046503.1">
    <property type="nucleotide sequence ID" value="NZ_JHEG04000001.1"/>
</dbReference>
<dbReference type="Gene3D" id="2.40.10.10">
    <property type="entry name" value="Trypsin-like serine proteases"/>
    <property type="match status" value="2"/>
</dbReference>
<dbReference type="InterPro" id="IPR013424">
    <property type="entry name" value="Ice-binding_C"/>
</dbReference>
<accession>A0A8S9TD04</accession>
<dbReference type="AlphaFoldDB" id="A0A8S9TD04"/>
<keyword evidence="1" id="KW-0732">Signal</keyword>
<gene>
    <name evidence="3" type="ORF">DA73_0400034880</name>
</gene>
<proteinExistence type="predicted"/>
<dbReference type="PRINTS" id="PR00722">
    <property type="entry name" value="CHYMOTRYPSIN"/>
</dbReference>
<evidence type="ECO:0000313" key="4">
    <source>
        <dbReference type="Proteomes" id="UP000029738"/>
    </source>
</evidence>
<organism evidence="3 4">
    <name type="scientific">Tolypothrix bouteillei VB521301</name>
    <dbReference type="NCBI Taxonomy" id="1479485"/>
    <lineage>
        <taxon>Bacteria</taxon>
        <taxon>Bacillati</taxon>
        <taxon>Cyanobacteriota</taxon>
        <taxon>Cyanophyceae</taxon>
        <taxon>Nostocales</taxon>
        <taxon>Tolypothrichaceae</taxon>
        <taxon>Tolypothrix</taxon>
    </lineage>
</organism>
<dbReference type="PROSITE" id="PS51257">
    <property type="entry name" value="PROKAR_LIPOPROTEIN"/>
    <property type="match status" value="1"/>
</dbReference>
<dbReference type="GO" id="GO:0004252">
    <property type="term" value="F:serine-type endopeptidase activity"/>
    <property type="evidence" value="ECO:0007669"/>
    <property type="project" value="InterPro"/>
</dbReference>
<dbReference type="InterPro" id="IPR001314">
    <property type="entry name" value="Peptidase_S1A"/>
</dbReference>
<dbReference type="PROSITE" id="PS50240">
    <property type="entry name" value="TRYPSIN_DOM"/>
    <property type="match status" value="1"/>
</dbReference>
<name>A0A8S9TD04_9CYAN</name>
<dbReference type="GO" id="GO:0006508">
    <property type="term" value="P:proteolysis"/>
    <property type="evidence" value="ECO:0007669"/>
    <property type="project" value="UniProtKB-KW"/>
</dbReference>
<feature type="signal peptide" evidence="1">
    <location>
        <begin position="1"/>
        <end position="28"/>
    </location>
</feature>
<dbReference type="PANTHER" id="PTHR24260">
    <property type="match status" value="1"/>
</dbReference>
<dbReference type="InterPro" id="IPR018114">
    <property type="entry name" value="TRYPSIN_HIS"/>
</dbReference>
<sequence length="348" mass="36789">MKISHKALVSLVITLTTAIGGCLLNAEAATFRNVRSINENRQRYITAGDPAHSVVNVGTGFDGVVDLVIKTDSETFGCSGSLLTSGRHILTAAHCFTDGYQNVIANSIQAFFDLPTGSTSIKSANLFIHSDWTDNFSRIEGDIAIIELVSEAPIAAERYDIYRGTDEVGKIGVKVGYGYSGNGNEGNVSWDGLKRVGKNIYDAPGEILSTLPQLDTFAFPGAVLAYDFDNGLAANDAFGFHFGISDTGLGLDEINSAPGDSGGPTFINGLIAGVTSFGTCYGYPNCSGSDIDSTLNSSFGEISGDTRVSTYANWIDSILSRPATVPEPSAIGAILLAGFAALRYRKRF</sequence>
<keyword evidence="3" id="KW-0645">Protease</keyword>
<evidence type="ECO:0000313" key="3">
    <source>
        <dbReference type="EMBL" id="KAF3890066.1"/>
    </source>
</evidence>
<keyword evidence="3" id="KW-0378">Hydrolase</keyword>
<dbReference type="InterPro" id="IPR051333">
    <property type="entry name" value="CLIP_Serine_Protease"/>
</dbReference>
<dbReference type="OrthoDB" id="8884718at2"/>
<reference evidence="3" key="2">
    <citation type="submission" date="2019-11" db="EMBL/GenBank/DDBJ databases">
        <title>Improved Assembly of Tolypothrix boutellei genome.</title>
        <authorList>
            <person name="Sarangi A.N."/>
            <person name="Mukherjee M."/>
            <person name="Ghosh S."/>
            <person name="Singh D."/>
            <person name="Das A."/>
            <person name="Kant S."/>
            <person name="Prusty A."/>
            <person name="Tripathy S."/>
        </authorList>
    </citation>
    <scope>NUCLEOTIDE SEQUENCE</scope>
    <source>
        <strain evidence="3">VB521301</strain>
    </source>
</reference>
<dbReference type="Pfam" id="PF00089">
    <property type="entry name" value="Trypsin"/>
    <property type="match status" value="1"/>
</dbReference>
<comment type="caution">
    <text evidence="3">The sequence shown here is derived from an EMBL/GenBank/DDBJ whole genome shotgun (WGS) entry which is preliminary data.</text>
</comment>
<dbReference type="PROSITE" id="PS00134">
    <property type="entry name" value="TRYPSIN_HIS"/>
    <property type="match status" value="1"/>
</dbReference>
<dbReference type="SUPFAM" id="SSF50494">
    <property type="entry name" value="Trypsin-like serine proteases"/>
    <property type="match status" value="1"/>
</dbReference>
<protein>
    <submittedName>
        <fullName evidence="3">Trypsin-like serine protease</fullName>
    </submittedName>
</protein>
<keyword evidence="4" id="KW-1185">Reference proteome</keyword>
<dbReference type="NCBIfam" id="TIGR02595">
    <property type="entry name" value="PEP_CTERM"/>
    <property type="match status" value="1"/>
</dbReference>
<dbReference type="EMBL" id="JHEG04000001">
    <property type="protein sequence ID" value="KAF3890066.1"/>
    <property type="molecule type" value="Genomic_DNA"/>
</dbReference>
<evidence type="ECO:0000256" key="1">
    <source>
        <dbReference type="SAM" id="SignalP"/>
    </source>
</evidence>
<dbReference type="SMART" id="SM00020">
    <property type="entry name" value="Tryp_SPc"/>
    <property type="match status" value="1"/>
</dbReference>
<dbReference type="InterPro" id="IPR043504">
    <property type="entry name" value="Peptidase_S1_PA_chymotrypsin"/>
</dbReference>
<dbReference type="Proteomes" id="UP000029738">
    <property type="component" value="Unassembled WGS sequence"/>
</dbReference>
<evidence type="ECO:0000259" key="2">
    <source>
        <dbReference type="PROSITE" id="PS50240"/>
    </source>
</evidence>
<feature type="domain" description="Peptidase S1" evidence="2">
    <location>
        <begin position="18"/>
        <end position="320"/>
    </location>
</feature>
<reference evidence="3" key="1">
    <citation type="journal article" date="2015" name="Genome Announc.">
        <title>Draft Genome Sequence of Tolypothrix boutellei Strain VB521301.</title>
        <authorList>
            <person name="Chandrababunaidu M.M."/>
            <person name="Singh D."/>
            <person name="Sen D."/>
            <person name="Bhan S."/>
            <person name="Das S."/>
            <person name="Gupta A."/>
            <person name="Adhikary S.P."/>
            <person name="Tripathy S."/>
        </authorList>
    </citation>
    <scope>NUCLEOTIDE SEQUENCE</scope>
    <source>
        <strain evidence="3">VB521301</strain>
    </source>
</reference>
<feature type="chain" id="PRO_5035932395" evidence="1">
    <location>
        <begin position="29"/>
        <end position="348"/>
    </location>
</feature>